<gene>
    <name evidence="2" type="ORF">GM51_20490</name>
</gene>
<feature type="non-terminal residue" evidence="2">
    <location>
        <position position="139"/>
    </location>
</feature>
<dbReference type="SUPFAM" id="SSF53720">
    <property type="entry name" value="ALDH-like"/>
    <property type="match status" value="1"/>
</dbReference>
<protein>
    <recommendedName>
        <fullName evidence="1">Aldehyde dehydrogenase domain-containing protein</fullName>
    </recommendedName>
</protein>
<sequence length="139" mass="15143">MGKKSKRTEKLNLPLTIESSEGSERLEVRRTAKLYIGGAFPRSESGRSREVQLAKGGVANIAGGSRKDLREAVRVARIAAEPWAARTAMVRGQILYRVAELMEGRAAQFRDDLINHGASKSDAAAEVSAAIDRMVWYAG</sequence>
<dbReference type="InterPro" id="IPR015590">
    <property type="entry name" value="Aldehyde_DH_dom"/>
</dbReference>
<organism evidence="2">
    <name type="scientific">freshwater metagenome</name>
    <dbReference type="NCBI Taxonomy" id="449393"/>
    <lineage>
        <taxon>unclassified sequences</taxon>
        <taxon>metagenomes</taxon>
        <taxon>ecological metagenomes</taxon>
    </lineage>
</organism>
<dbReference type="GO" id="GO:0016491">
    <property type="term" value="F:oxidoreductase activity"/>
    <property type="evidence" value="ECO:0007669"/>
    <property type="project" value="InterPro"/>
</dbReference>
<dbReference type="PANTHER" id="PTHR11699">
    <property type="entry name" value="ALDEHYDE DEHYDROGENASE-RELATED"/>
    <property type="match status" value="1"/>
</dbReference>
<feature type="domain" description="Aldehyde dehydrogenase" evidence="1">
    <location>
        <begin position="58"/>
        <end position="139"/>
    </location>
</feature>
<evidence type="ECO:0000313" key="2">
    <source>
        <dbReference type="EMBL" id="KGA13183.1"/>
    </source>
</evidence>
<dbReference type="InterPro" id="IPR016162">
    <property type="entry name" value="Ald_DH_N"/>
</dbReference>
<dbReference type="EMBL" id="JNSL01000198">
    <property type="protein sequence ID" value="KGA13183.1"/>
    <property type="molecule type" value="Genomic_DNA"/>
</dbReference>
<evidence type="ECO:0000259" key="1">
    <source>
        <dbReference type="Pfam" id="PF00171"/>
    </source>
</evidence>
<proteinExistence type="predicted"/>
<dbReference type="Gene3D" id="3.40.605.10">
    <property type="entry name" value="Aldehyde Dehydrogenase, Chain A, domain 1"/>
    <property type="match status" value="1"/>
</dbReference>
<dbReference type="AlphaFoldDB" id="A0A094S5N3"/>
<reference evidence="2" key="1">
    <citation type="submission" date="2014-06" db="EMBL/GenBank/DDBJ databases">
        <title>Key roles for freshwater Actinobacteria revealed by deep metagenomic sequencing.</title>
        <authorList>
            <person name="Ghai R."/>
            <person name="Mizuno C.M."/>
            <person name="Picazo A."/>
            <person name="Camacho A."/>
            <person name="Rodriguez-Valera F."/>
        </authorList>
    </citation>
    <scope>NUCLEOTIDE SEQUENCE</scope>
</reference>
<dbReference type="InterPro" id="IPR016161">
    <property type="entry name" value="Ald_DH/histidinol_DH"/>
</dbReference>
<dbReference type="Pfam" id="PF00171">
    <property type="entry name" value="Aldedh"/>
    <property type="match status" value="1"/>
</dbReference>
<accession>A0A094S5N3</accession>
<name>A0A094S5N3_9ZZZZ</name>
<comment type="caution">
    <text evidence="2">The sequence shown here is derived from an EMBL/GenBank/DDBJ whole genome shotgun (WGS) entry which is preliminary data.</text>
</comment>